<dbReference type="SUPFAM" id="SSF102114">
    <property type="entry name" value="Radical SAM enzymes"/>
    <property type="match status" value="1"/>
</dbReference>
<dbReference type="AlphaFoldDB" id="A0A1G2HKJ8"/>
<sequence length="380" mass="42936">MANIDPKRLSLNILGNTFGDMNSKLYSDAPIVCIYRVRTFDSTIFGPSVQAYTLGCMYRCAMCWVHDEALSAKEGVFVKKQIEALPKSLRAKSLGALFSDSESRLFDKVSENSDEETARKIVERIGSRPDNILFQGQYFAADLYSYLRDRVRLREKKDGKKVAIVHSGGAPTLYKGYLLETAKLAKRDRIKLGVVTEGFHFGEDRNYLGDFENAELQKVLQWAVTIKNATPETFEQLTKVRPEFSEHHFIALTDLLAAGFMAVPMVLSNTFANGDQLVNAVERLYDSLNLGGKFPGLLSIDGVYFGQYVDDGDAQRRKLNKQGYRKTSPGMVDKAIRNYFRKKKTPVRKFSPARPVMLHGRKTIEEIIQTLSTSRKINKL</sequence>
<gene>
    <name evidence="5" type="ORF">A2639_01940</name>
</gene>
<dbReference type="EMBL" id="MHOL01000012">
    <property type="protein sequence ID" value="OGZ62810.1"/>
    <property type="molecule type" value="Genomic_DNA"/>
</dbReference>
<evidence type="ECO:0000256" key="3">
    <source>
        <dbReference type="ARBA" id="ARBA00023004"/>
    </source>
</evidence>
<dbReference type="Gene3D" id="3.20.20.70">
    <property type="entry name" value="Aldolase class I"/>
    <property type="match status" value="1"/>
</dbReference>
<dbReference type="SFLD" id="SFLDS00029">
    <property type="entry name" value="Radical_SAM"/>
    <property type="match status" value="1"/>
</dbReference>
<evidence type="ECO:0000256" key="2">
    <source>
        <dbReference type="ARBA" id="ARBA00022723"/>
    </source>
</evidence>
<evidence type="ECO:0000256" key="4">
    <source>
        <dbReference type="ARBA" id="ARBA00023014"/>
    </source>
</evidence>
<evidence type="ECO:0000313" key="5">
    <source>
        <dbReference type="EMBL" id="OGZ62810.1"/>
    </source>
</evidence>
<dbReference type="InterPro" id="IPR007197">
    <property type="entry name" value="rSAM"/>
</dbReference>
<evidence type="ECO:0000256" key="1">
    <source>
        <dbReference type="ARBA" id="ARBA00022691"/>
    </source>
</evidence>
<dbReference type="GO" id="GO:0051536">
    <property type="term" value="F:iron-sulfur cluster binding"/>
    <property type="evidence" value="ECO:0007669"/>
    <property type="project" value="UniProtKB-KW"/>
</dbReference>
<proteinExistence type="predicted"/>
<accession>A0A1G2HKJ8</accession>
<dbReference type="InterPro" id="IPR058240">
    <property type="entry name" value="rSAM_sf"/>
</dbReference>
<keyword evidence="3" id="KW-0408">Iron</keyword>
<reference evidence="5 6" key="1">
    <citation type="journal article" date="2016" name="Nat. Commun.">
        <title>Thousands of microbial genomes shed light on interconnected biogeochemical processes in an aquifer system.</title>
        <authorList>
            <person name="Anantharaman K."/>
            <person name="Brown C.T."/>
            <person name="Hug L.A."/>
            <person name="Sharon I."/>
            <person name="Castelle C.J."/>
            <person name="Probst A.J."/>
            <person name="Thomas B.C."/>
            <person name="Singh A."/>
            <person name="Wilkins M.J."/>
            <person name="Karaoz U."/>
            <person name="Brodie E.L."/>
            <person name="Williams K.H."/>
            <person name="Hubbard S.S."/>
            <person name="Banfield J.F."/>
        </authorList>
    </citation>
    <scope>NUCLEOTIDE SEQUENCE [LARGE SCALE GENOMIC DNA]</scope>
</reference>
<keyword evidence="2" id="KW-0479">Metal-binding</keyword>
<protein>
    <submittedName>
        <fullName evidence="5">Uncharacterized protein</fullName>
    </submittedName>
</protein>
<dbReference type="InterPro" id="IPR013785">
    <property type="entry name" value="Aldolase_TIM"/>
</dbReference>
<organism evidence="5 6">
    <name type="scientific">Candidatus Staskawiczbacteria bacterium RIFCSPHIGHO2_01_FULL_34_27</name>
    <dbReference type="NCBI Taxonomy" id="1802199"/>
    <lineage>
        <taxon>Bacteria</taxon>
        <taxon>Candidatus Staskawicziibacteriota</taxon>
    </lineage>
</organism>
<keyword evidence="4" id="KW-0411">Iron-sulfur</keyword>
<dbReference type="GO" id="GO:0003824">
    <property type="term" value="F:catalytic activity"/>
    <property type="evidence" value="ECO:0007669"/>
    <property type="project" value="InterPro"/>
</dbReference>
<name>A0A1G2HKJ8_9BACT</name>
<keyword evidence="1" id="KW-0949">S-adenosyl-L-methionine</keyword>
<evidence type="ECO:0000313" key="6">
    <source>
        <dbReference type="Proteomes" id="UP000178991"/>
    </source>
</evidence>
<dbReference type="GO" id="GO:0046872">
    <property type="term" value="F:metal ion binding"/>
    <property type="evidence" value="ECO:0007669"/>
    <property type="project" value="UniProtKB-KW"/>
</dbReference>
<comment type="caution">
    <text evidence="5">The sequence shown here is derived from an EMBL/GenBank/DDBJ whole genome shotgun (WGS) entry which is preliminary data.</text>
</comment>
<dbReference type="Proteomes" id="UP000178991">
    <property type="component" value="Unassembled WGS sequence"/>
</dbReference>